<evidence type="ECO:0000256" key="1">
    <source>
        <dbReference type="ARBA" id="ARBA00004651"/>
    </source>
</evidence>
<sequence length="514" mass="57069">MKSPSPAAKRIFSGSVWGILSKILDAGAKFITIPLLVGYYGKGDYGLIALAFSLNAYLRLMDLGMNVGSVRFLSQWEAKGDWNSISRASKSGVIFYGIIGLFNALVFLFMAFNGEFFFKLSPDQIPVYQTMMFILSASTIPNWLSNVVVQLLSAKDELGYVNRAFLISSLANFGVALTAIHFKWSLPAYFLGYTLATLLPIPMNIVRLKVFPLRLSQLLLPKWDLPIFKEIIGYSAAIFLMGIFQLTANELRPILLARYASSIDVLTDYRVIQTIAMLVISFGSIFLQVLLPSASKVYAEGNPAKMERMVLEATRYISIFLCFVVFILILNSRDLLGVYMGPDYLYLSPWLNLWLLTVLLNMHNTPVASLVLSSGKTKALIYSSAISCIVSLPITVILAPTMNVGAAVLGYLVYMSIQIGFFYVYYIPKILHLSSRKILTTSFIPALAAGLLSFGGAYGLQKWLALGDSEWLKMIVNSGVFLLIFLGMVGAFLIRSEEKQFLSALVQRITKRVK</sequence>
<proteinExistence type="predicted"/>
<dbReference type="PANTHER" id="PTHR30250">
    <property type="entry name" value="PST FAMILY PREDICTED COLANIC ACID TRANSPORTER"/>
    <property type="match status" value="1"/>
</dbReference>
<comment type="caution">
    <text evidence="7">The sequence shown here is derived from an EMBL/GenBank/DDBJ whole genome shotgun (WGS) entry which is preliminary data.</text>
</comment>
<feature type="transmembrane region" description="Helical" evidence="6">
    <location>
        <begin position="351"/>
        <end position="372"/>
    </location>
</feature>
<feature type="transmembrane region" description="Helical" evidence="6">
    <location>
        <begin position="379"/>
        <end position="398"/>
    </location>
</feature>
<comment type="subcellular location">
    <subcellularLocation>
        <location evidence="1">Cell membrane</location>
        <topology evidence="1">Multi-pass membrane protein</topology>
    </subcellularLocation>
</comment>
<feature type="transmembrane region" description="Helical" evidence="6">
    <location>
        <begin position="271"/>
        <end position="292"/>
    </location>
</feature>
<feature type="transmembrane region" description="Helical" evidence="6">
    <location>
        <begin position="227"/>
        <end position="248"/>
    </location>
</feature>
<feature type="transmembrane region" description="Helical" evidence="6">
    <location>
        <begin position="93"/>
        <end position="112"/>
    </location>
</feature>
<keyword evidence="3 6" id="KW-0812">Transmembrane</keyword>
<evidence type="ECO:0000256" key="3">
    <source>
        <dbReference type="ARBA" id="ARBA00022692"/>
    </source>
</evidence>
<feature type="transmembrane region" description="Helical" evidence="6">
    <location>
        <begin position="188"/>
        <end position="206"/>
    </location>
</feature>
<evidence type="ECO:0000256" key="5">
    <source>
        <dbReference type="ARBA" id="ARBA00023136"/>
    </source>
</evidence>
<evidence type="ECO:0000256" key="4">
    <source>
        <dbReference type="ARBA" id="ARBA00022989"/>
    </source>
</evidence>
<feature type="transmembrane region" description="Helical" evidence="6">
    <location>
        <begin position="132"/>
        <end position="152"/>
    </location>
</feature>
<dbReference type="EMBL" id="BAAAFI010000044">
    <property type="protein sequence ID" value="GAA0880454.1"/>
    <property type="molecule type" value="Genomic_DNA"/>
</dbReference>
<evidence type="ECO:0008006" key="9">
    <source>
        <dbReference type="Google" id="ProtNLM"/>
    </source>
</evidence>
<reference evidence="8" key="1">
    <citation type="journal article" date="2019" name="Int. J. Syst. Evol. Microbiol.">
        <title>The Global Catalogue of Microorganisms (GCM) 10K type strain sequencing project: providing services to taxonomists for standard genome sequencing and annotation.</title>
        <authorList>
            <consortium name="The Broad Institute Genomics Platform"/>
            <consortium name="The Broad Institute Genome Sequencing Center for Infectious Disease"/>
            <person name="Wu L."/>
            <person name="Ma J."/>
        </authorList>
    </citation>
    <scope>NUCLEOTIDE SEQUENCE [LARGE SCALE GENOMIC DNA]</scope>
    <source>
        <strain evidence="8">JCM 16112</strain>
    </source>
</reference>
<dbReference type="PANTHER" id="PTHR30250:SF26">
    <property type="entry name" value="PSMA PROTEIN"/>
    <property type="match status" value="1"/>
</dbReference>
<protein>
    <recommendedName>
        <fullName evidence="9">O-antigen/teichoic acid export membrane protein</fullName>
    </recommendedName>
</protein>
<keyword evidence="8" id="KW-1185">Reference proteome</keyword>
<evidence type="ECO:0000313" key="8">
    <source>
        <dbReference type="Proteomes" id="UP001500469"/>
    </source>
</evidence>
<feature type="transmembrane region" description="Helical" evidence="6">
    <location>
        <begin position="164"/>
        <end position="182"/>
    </location>
</feature>
<accession>A0ABP3YHE1</accession>
<evidence type="ECO:0000256" key="6">
    <source>
        <dbReference type="SAM" id="Phobius"/>
    </source>
</evidence>
<feature type="transmembrane region" description="Helical" evidence="6">
    <location>
        <begin position="313"/>
        <end position="331"/>
    </location>
</feature>
<keyword evidence="5 6" id="KW-0472">Membrane</keyword>
<dbReference type="InterPro" id="IPR050833">
    <property type="entry name" value="Poly_Biosynth_Transport"/>
</dbReference>
<name>A0ABP3YHE1_9BACT</name>
<keyword evidence="2" id="KW-1003">Cell membrane</keyword>
<feature type="transmembrane region" description="Helical" evidence="6">
    <location>
        <begin position="404"/>
        <end position="426"/>
    </location>
</feature>
<dbReference type="RefSeq" id="WP_343853826.1">
    <property type="nucleotide sequence ID" value="NZ_BAAAFI010000044.1"/>
</dbReference>
<feature type="transmembrane region" description="Helical" evidence="6">
    <location>
        <begin position="471"/>
        <end position="494"/>
    </location>
</feature>
<dbReference type="Pfam" id="PF13440">
    <property type="entry name" value="Polysacc_synt_3"/>
    <property type="match status" value="1"/>
</dbReference>
<organism evidence="7 8">
    <name type="scientific">Algoriphagus jejuensis</name>
    <dbReference type="NCBI Taxonomy" id="419934"/>
    <lineage>
        <taxon>Bacteria</taxon>
        <taxon>Pseudomonadati</taxon>
        <taxon>Bacteroidota</taxon>
        <taxon>Cytophagia</taxon>
        <taxon>Cytophagales</taxon>
        <taxon>Cyclobacteriaceae</taxon>
        <taxon>Algoriphagus</taxon>
    </lineage>
</organism>
<gene>
    <name evidence="7" type="ORF">GCM10009119_34240</name>
</gene>
<evidence type="ECO:0000256" key="2">
    <source>
        <dbReference type="ARBA" id="ARBA00022475"/>
    </source>
</evidence>
<dbReference type="Proteomes" id="UP001500469">
    <property type="component" value="Unassembled WGS sequence"/>
</dbReference>
<feature type="transmembrane region" description="Helical" evidence="6">
    <location>
        <begin position="438"/>
        <end position="459"/>
    </location>
</feature>
<evidence type="ECO:0000313" key="7">
    <source>
        <dbReference type="EMBL" id="GAA0880454.1"/>
    </source>
</evidence>
<keyword evidence="4 6" id="KW-1133">Transmembrane helix</keyword>